<dbReference type="InterPro" id="IPR001789">
    <property type="entry name" value="Sig_transdc_resp-reg_receiver"/>
</dbReference>
<evidence type="ECO:0000256" key="3">
    <source>
        <dbReference type="ARBA" id="ARBA00023163"/>
    </source>
</evidence>
<dbReference type="PANTHER" id="PTHR48111">
    <property type="entry name" value="REGULATOR OF RPOS"/>
    <property type="match status" value="1"/>
</dbReference>
<evidence type="ECO:0000256" key="1">
    <source>
        <dbReference type="ARBA" id="ARBA00023015"/>
    </source>
</evidence>
<dbReference type="EMBL" id="QWJJ01000009">
    <property type="protein sequence ID" value="RII38454.1"/>
    <property type="molecule type" value="Genomic_DNA"/>
</dbReference>
<dbReference type="PROSITE" id="PS50110">
    <property type="entry name" value="RESPONSE_REGULATORY"/>
    <property type="match status" value="1"/>
</dbReference>
<dbReference type="InterPro" id="IPR036388">
    <property type="entry name" value="WH-like_DNA-bd_sf"/>
</dbReference>
<dbReference type="GO" id="GO:0032993">
    <property type="term" value="C:protein-DNA complex"/>
    <property type="evidence" value="ECO:0007669"/>
    <property type="project" value="TreeGrafter"/>
</dbReference>
<dbReference type="Pfam" id="PF00486">
    <property type="entry name" value="Trans_reg_C"/>
    <property type="match status" value="1"/>
</dbReference>
<dbReference type="SUPFAM" id="SSF52172">
    <property type="entry name" value="CheY-like"/>
    <property type="match status" value="1"/>
</dbReference>
<dbReference type="GO" id="GO:0000976">
    <property type="term" value="F:transcription cis-regulatory region binding"/>
    <property type="evidence" value="ECO:0007669"/>
    <property type="project" value="TreeGrafter"/>
</dbReference>
<dbReference type="GO" id="GO:0000156">
    <property type="term" value="F:phosphorelay response regulator activity"/>
    <property type="evidence" value="ECO:0007669"/>
    <property type="project" value="TreeGrafter"/>
</dbReference>
<dbReference type="InterPro" id="IPR001867">
    <property type="entry name" value="OmpR/PhoB-type_DNA-bd"/>
</dbReference>
<gene>
    <name evidence="8" type="ORF">DL237_11240</name>
</gene>
<dbReference type="InterPro" id="IPR011006">
    <property type="entry name" value="CheY-like_superfamily"/>
</dbReference>
<accession>A0A399IZR3</accession>
<dbReference type="Gene3D" id="3.40.50.2300">
    <property type="match status" value="1"/>
</dbReference>
<keyword evidence="3" id="KW-0804">Transcription</keyword>
<dbReference type="AlphaFoldDB" id="A0A399IZR3"/>
<keyword evidence="1" id="KW-0805">Transcription regulation</keyword>
<name>A0A399IZR3_9RHOB</name>
<feature type="domain" description="OmpR/PhoB-type" evidence="7">
    <location>
        <begin position="188"/>
        <end position="287"/>
    </location>
</feature>
<proteinExistence type="predicted"/>
<dbReference type="InterPro" id="IPR039420">
    <property type="entry name" value="WalR-like"/>
</dbReference>
<keyword evidence="9" id="KW-1185">Reference proteome</keyword>
<dbReference type="SMART" id="SM00862">
    <property type="entry name" value="Trans_reg_C"/>
    <property type="match status" value="1"/>
</dbReference>
<feature type="domain" description="Response regulatory" evidence="6">
    <location>
        <begin position="66"/>
        <end position="180"/>
    </location>
</feature>
<dbReference type="Gene3D" id="1.10.10.10">
    <property type="entry name" value="Winged helix-like DNA-binding domain superfamily/Winged helix DNA-binding domain"/>
    <property type="match status" value="1"/>
</dbReference>
<evidence type="ECO:0000313" key="9">
    <source>
        <dbReference type="Proteomes" id="UP000265848"/>
    </source>
</evidence>
<protein>
    <submittedName>
        <fullName evidence="8">DNA-binding response regulator</fullName>
    </submittedName>
</protein>
<feature type="DNA-binding region" description="OmpR/PhoB-type" evidence="5">
    <location>
        <begin position="188"/>
        <end position="287"/>
    </location>
</feature>
<evidence type="ECO:0000256" key="4">
    <source>
        <dbReference type="PROSITE-ProRule" id="PRU00169"/>
    </source>
</evidence>
<evidence type="ECO:0000256" key="2">
    <source>
        <dbReference type="ARBA" id="ARBA00023125"/>
    </source>
</evidence>
<evidence type="ECO:0000259" key="6">
    <source>
        <dbReference type="PROSITE" id="PS50110"/>
    </source>
</evidence>
<dbReference type="Pfam" id="PF00072">
    <property type="entry name" value="Response_reg"/>
    <property type="match status" value="1"/>
</dbReference>
<evidence type="ECO:0000259" key="7">
    <source>
        <dbReference type="PROSITE" id="PS51755"/>
    </source>
</evidence>
<dbReference type="GO" id="GO:0006355">
    <property type="term" value="P:regulation of DNA-templated transcription"/>
    <property type="evidence" value="ECO:0007669"/>
    <property type="project" value="InterPro"/>
</dbReference>
<feature type="modified residue" description="4-aspartylphosphate" evidence="4">
    <location>
        <position position="115"/>
    </location>
</feature>
<keyword evidence="2 5" id="KW-0238">DNA-binding</keyword>
<dbReference type="PROSITE" id="PS51755">
    <property type="entry name" value="OMPR_PHOB"/>
    <property type="match status" value="1"/>
</dbReference>
<dbReference type="SMART" id="SM00448">
    <property type="entry name" value="REC"/>
    <property type="match status" value="1"/>
</dbReference>
<reference evidence="8 9" key="1">
    <citation type="submission" date="2018-08" db="EMBL/GenBank/DDBJ databases">
        <title>Pseudooceanicola sediminis CY03 in the family Rhodobacteracea.</title>
        <authorList>
            <person name="Zhang Y.-J."/>
        </authorList>
    </citation>
    <scope>NUCLEOTIDE SEQUENCE [LARGE SCALE GENOMIC DNA]</scope>
    <source>
        <strain evidence="8 9">CY03</strain>
    </source>
</reference>
<sequence length="302" mass="33877">MTGPPERGIYLVTPRTRQTRVQRWRGRRPPFLSHEYDGVGRRRVPFIDRPCILSSSARPQDRRSRMRLLVTDTTWNIAGLAHAMGQQGYYITDAANGGEVLEYLASAEQNAVIIDPDLPDMAAGDLIGRLRNQYPRLVICVVSRSVTEADRTRFLIRGADDVIEWPCKPAEIAARLRAYIRRAAGFAQPVLETGALSVDIDARKVHYDDMPIHLTRLEYELIEMLVLRAGAMVTREQVMMQLYAWQDEPDPKIVDVYICRIRAKLAAIGAGSDVIVTTFGQGIRMPALTPPRRATPSRAVAA</sequence>
<comment type="caution">
    <text evidence="8">The sequence shown here is derived from an EMBL/GenBank/DDBJ whole genome shotgun (WGS) entry which is preliminary data.</text>
</comment>
<evidence type="ECO:0000256" key="5">
    <source>
        <dbReference type="PROSITE-ProRule" id="PRU01091"/>
    </source>
</evidence>
<dbReference type="Proteomes" id="UP000265848">
    <property type="component" value="Unassembled WGS sequence"/>
</dbReference>
<dbReference type="CDD" id="cd00383">
    <property type="entry name" value="trans_reg_C"/>
    <property type="match status" value="1"/>
</dbReference>
<evidence type="ECO:0000313" key="8">
    <source>
        <dbReference type="EMBL" id="RII38454.1"/>
    </source>
</evidence>
<organism evidence="8 9">
    <name type="scientific">Pseudooceanicola sediminis</name>
    <dbReference type="NCBI Taxonomy" id="2211117"/>
    <lineage>
        <taxon>Bacteria</taxon>
        <taxon>Pseudomonadati</taxon>
        <taxon>Pseudomonadota</taxon>
        <taxon>Alphaproteobacteria</taxon>
        <taxon>Rhodobacterales</taxon>
        <taxon>Paracoccaceae</taxon>
        <taxon>Pseudooceanicola</taxon>
    </lineage>
</organism>
<dbReference type="GO" id="GO:0005829">
    <property type="term" value="C:cytosol"/>
    <property type="evidence" value="ECO:0007669"/>
    <property type="project" value="TreeGrafter"/>
</dbReference>
<dbReference type="PANTHER" id="PTHR48111:SF67">
    <property type="entry name" value="TRANSCRIPTIONAL REGULATORY PROTEIN TCTD"/>
    <property type="match status" value="1"/>
</dbReference>
<keyword evidence="4" id="KW-0597">Phosphoprotein</keyword>